<accession>A0A3M2SN59</accession>
<dbReference type="AlphaFoldDB" id="A0A3M2SN59"/>
<comment type="caution">
    <text evidence="1">The sequence shown here is derived from an EMBL/GenBank/DDBJ whole genome shotgun (WGS) entry which is preliminary data.</text>
</comment>
<sequence>MDANVSFDSDSAGYLVRAHATTSASDLDDPMSGIAISVTDTQAATEIRLFFTDPRALNRITLSPPKDQLDEAPLKHFSSPRKQARAVGVLFALDLDVASARCSAGKLGL</sequence>
<dbReference type="Proteomes" id="UP000277212">
    <property type="component" value="Unassembled WGS sequence"/>
</dbReference>
<evidence type="ECO:0000313" key="1">
    <source>
        <dbReference type="EMBL" id="RMJ18695.1"/>
    </source>
</evidence>
<organism evidence="1 2">
    <name type="scientific">Fusarium kuroshium</name>
    <dbReference type="NCBI Taxonomy" id="2010991"/>
    <lineage>
        <taxon>Eukaryota</taxon>
        <taxon>Fungi</taxon>
        <taxon>Dikarya</taxon>
        <taxon>Ascomycota</taxon>
        <taxon>Pezizomycotina</taxon>
        <taxon>Sordariomycetes</taxon>
        <taxon>Hypocreomycetidae</taxon>
        <taxon>Hypocreales</taxon>
        <taxon>Nectriaceae</taxon>
        <taxon>Fusarium</taxon>
        <taxon>Fusarium solani species complex</taxon>
    </lineage>
</organism>
<dbReference type="EMBL" id="NKUJ01000016">
    <property type="protein sequence ID" value="RMJ18695.1"/>
    <property type="molecule type" value="Genomic_DNA"/>
</dbReference>
<gene>
    <name evidence="1" type="ORF">CDV36_001614</name>
</gene>
<proteinExistence type="predicted"/>
<evidence type="ECO:0000313" key="2">
    <source>
        <dbReference type="Proteomes" id="UP000277212"/>
    </source>
</evidence>
<name>A0A3M2SN59_9HYPO</name>
<protein>
    <submittedName>
        <fullName evidence="1">Uncharacterized protein</fullName>
    </submittedName>
</protein>
<reference evidence="1 2" key="1">
    <citation type="submission" date="2017-06" db="EMBL/GenBank/DDBJ databases">
        <title>Comparative genomic analysis of Ambrosia Fusariam Clade fungi.</title>
        <authorList>
            <person name="Stajich J.E."/>
            <person name="Carrillo J."/>
            <person name="Kijimoto T."/>
            <person name="Eskalen A."/>
            <person name="O'Donnell K."/>
            <person name="Kasson M."/>
        </authorList>
    </citation>
    <scope>NUCLEOTIDE SEQUENCE [LARGE SCALE GENOMIC DNA]</scope>
    <source>
        <strain evidence="1">UCR3666</strain>
    </source>
</reference>
<keyword evidence="2" id="KW-1185">Reference proteome</keyword>